<keyword evidence="3" id="KW-1185">Reference proteome</keyword>
<sequence length="2350" mass="256459">MLAGSRAKTASHRAQRQLWRRVAGSILDLPSRTSSQTQGTGYQGQAAPSQRQQRLEARKRRRQEDYDPLPMPSLQRQAPYVGARPLRASHARALVRPDTKGKEPLLPVKQEPGTSGISTGVTGAMTGVVVDANGARHRVVPEWEEAQPPAHPLRTDGYAPRAWMHGDPDRQQMQRESISAEYAARVHPVVFPPLTHSTYFPVLQDSDWTIEETRGVVDAMVRADLNPTVARELYKFKDRCEASLLKRFQDVCTLYVELANKGKLKEASMDIQRSVAQIAKSKFGAPKAKRVNAPHSENRARWLAEAQADHSVLHLAAARMREIGGRMETYKAAWDESKGGEISAPPPAIPISINTGQRPKSMSRSMRNNQTGPGAPSPVSLTSISAQQTLARSIPATVLLAPKDAEKARKAMSRADRQTLDYQVQQRQALLNHYGWRPSAQSQLLVQGWTVSAAQGAPLDEPDKAVPIHILPLGALASALPSRAKDREREREREAERTGETGVGGKGKGKGLALLTVSLTGNDTLPPPRVSEVLSYAQPLSRLEAYARGEALQKVSSTEISRLIRGQGEGFIPLSAPVPSTVLTPNGRVHDVCRLSQSGRYGYICMYGYVYTYYTILTLIPMCADCHRVGALSPLGVVPRAGSIPLGGGAQGRVDQSRLKGLKEGVDKSRRISGHPMCDRAVLLLRREFGRKQPAVVLRLASTPGKRSAREVTGTAASALNKGAVTTSGTTRGAVSLPAKRVPPVHATAMHQTPLVTATPNSETDVSRPSESVHATASGATTQPIPTVSDTATTIPDSVCVDTSASSCCERGCLSLYHSYKSVLAKQRKREQLSESEQGVMEGEGLGAATPMLNALRCMKRELRGQHGQSKRMRQIIFIGSWMMGGEGTGGNALSSPCDAAIARMLGVSVGFVTSARDSLEAEASEAISSSEESSSERVGTIPYGDAPPGYPEGEVELRVETQTQSQEVEREREEGEEESEESTPYGYSPIPYKCCQKGCLRNLSRSDRERLGAAVTEMRRSLRSLSPLERARLKVEFFAKYIYDVDKREHKLPIVCNSAIRSLSLSTSTSQLIKRAVTRYGSHRAKNGVRSPGPTEVVKREKEEESEEEEEEDEEEDTLYDRFPSSRSSAARQTTASEVARDHLEGIEEAAAALCAEFGSMRAVPSNRKVAFIREWFCNSSGAITHNRTDIRAYMSCGSEIIATVTKNPRPKVTPSTSQRGRSQRHVSDRGASSISTPAGVSSTTCPPGTLYEGQEVGPLYAWLQRRYPDKHLPAAKEAKRQLIQRCCIDIATGRLAAKHRLVKEWFHCGGDTMLAVERECVQLVAERGTVYTREERLQAIHNLKCEMEKESDVATTPRRGRRDSTGSNKRPRSKVRHSRDVGPPGTIHEGEDMAAAYAAYAAEYPGHIKTPEGKAVRLRLIREWLLDRETGLLTVPYSVAEAAWHCGGDVIKEAMAQERREREGSEGSEGETVDQPNLLASDSEDSSSVDVDMSSESVDDQVTYYPEMEEEFVWESETSTSIQEYAGSAAIDTPTQSGDMTAGGYFPSTCCSNQCLSSLPVSTQYELRSALDTMLASFEGMSREDTANAKLDFFMRHVYDIDRGAYRIHPKPCNKALRYSLRLSDSGHALVTRGKVRAMILKDQVPDEVGFPGTYRAGQNLTAALRGLTLDSSGTPLRVKERTAAKAQFIREWYLPAADPQGPLVCLRERILKSLRCGRMVIRKARSLPLPSENAPSVVENTSEEPSEEERERKREDRRGPVSVEVRDSISEHAPVLLGPLGSLHEGENMTAAYSTYTKQYPNTYTPRAVKAKSRFIREWCTHRLTGEWVMRPSMVMSVFNCGESMIEWAGAEAVKEATLAQERRERVSRRLGTLHDGEDIEAAYHQFLRQHSSNRGYWGGDAPTPTYHLRQLIRDWCMDVETGTCVLAYRDVASLFKCGVSLVKSVEEETLMAIQLSSKRQVAAAEENSEDRVREETTTNAVTVIEEERPVGASASTVPVALSVDEPMPPSGQVSTQTCKAPSQDNSIQPVDDLMRQPPPPIDIPVVKVPILPVGDKVRQVLTTPSVPGPTDPTALQAPSQTLEPQAPYVQGPTETGSHKAQVVSHTSYPKAPHVPPPLALRDRYLGPKGTYREGEDLTAALRSLAAESGGDMRAVSSDVKAEFIREWFVVEADPHPTKALACSSLFVQRVLQCPEADVMLGRQLKVLGDAEQQHPVVASLPQAAAAVPPAVVPVNAGSTCIPGSQDGGQEVVGVQRPSEASTPYTGSPNESAVDWGQRESGVTGDIGMSDSQVVPVESTSSTGSDHTIESDHIEVKFTAYVSVSDETGNAPDASEAQGVLPAKGPS</sequence>
<protein>
    <submittedName>
        <fullName evidence="2">Uncharacterized protein</fullName>
    </submittedName>
</protein>
<proteinExistence type="predicted"/>
<feature type="region of interest" description="Disordered" evidence="1">
    <location>
        <begin position="2329"/>
        <end position="2350"/>
    </location>
</feature>
<feature type="compositionally biased region" description="Acidic residues" evidence="1">
    <location>
        <begin position="1105"/>
        <end position="1119"/>
    </location>
</feature>
<feature type="region of interest" description="Disordered" evidence="1">
    <location>
        <begin position="481"/>
        <end position="509"/>
    </location>
</feature>
<evidence type="ECO:0000313" key="3">
    <source>
        <dbReference type="Proteomes" id="UP000265618"/>
    </source>
</evidence>
<organism evidence="2 3">
    <name type="scientific">Kipferlia bialata</name>
    <dbReference type="NCBI Taxonomy" id="797122"/>
    <lineage>
        <taxon>Eukaryota</taxon>
        <taxon>Metamonada</taxon>
        <taxon>Carpediemonas-like organisms</taxon>
        <taxon>Kipferlia</taxon>
    </lineage>
</organism>
<gene>
    <name evidence="2" type="ORF">KIPB_001252</name>
</gene>
<feature type="compositionally biased region" description="Polar residues" evidence="1">
    <location>
        <begin position="2262"/>
        <end position="2274"/>
    </location>
</feature>
<evidence type="ECO:0000256" key="1">
    <source>
        <dbReference type="SAM" id="MobiDB-lite"/>
    </source>
</evidence>
<comment type="caution">
    <text evidence="2">The sequence shown here is derived from an EMBL/GenBank/DDBJ whole genome shotgun (WGS) entry which is preliminary data.</text>
</comment>
<feature type="compositionally biased region" description="Polar residues" evidence="1">
    <location>
        <begin position="1232"/>
        <end position="1248"/>
    </location>
</feature>
<feature type="region of interest" description="Disordered" evidence="1">
    <location>
        <begin position="1207"/>
        <end position="1249"/>
    </location>
</feature>
<feature type="region of interest" description="Disordered" evidence="1">
    <location>
        <begin position="1459"/>
        <end position="1499"/>
    </location>
</feature>
<feature type="compositionally biased region" description="Basic and acidic residues" evidence="1">
    <location>
        <begin position="483"/>
        <end position="499"/>
    </location>
</feature>
<feature type="region of interest" description="Disordered" evidence="1">
    <location>
        <begin position="1733"/>
        <end position="1768"/>
    </location>
</feature>
<dbReference type="EMBL" id="BDIP01000173">
    <property type="protein sequence ID" value="GIQ80450.1"/>
    <property type="molecule type" value="Genomic_DNA"/>
</dbReference>
<feature type="region of interest" description="Disordered" evidence="1">
    <location>
        <begin position="338"/>
        <end position="381"/>
    </location>
</feature>
<feature type="compositionally biased region" description="Basic and acidic residues" evidence="1">
    <location>
        <begin position="1752"/>
        <end position="1768"/>
    </location>
</feature>
<feature type="compositionally biased region" description="Polar residues" evidence="1">
    <location>
        <begin position="2015"/>
        <end position="2031"/>
    </location>
</feature>
<feature type="region of interest" description="Disordered" evidence="1">
    <location>
        <begin position="95"/>
        <end position="120"/>
    </location>
</feature>
<name>A0A9K3CQA0_9EUKA</name>
<feature type="region of interest" description="Disordered" evidence="1">
    <location>
        <begin position="2246"/>
        <end position="2284"/>
    </location>
</feature>
<feature type="region of interest" description="Disordered" evidence="1">
    <location>
        <begin position="924"/>
        <end position="988"/>
    </location>
</feature>
<feature type="compositionally biased region" description="Low complexity" evidence="1">
    <location>
        <begin position="1126"/>
        <end position="1138"/>
    </location>
</feature>
<feature type="region of interest" description="Disordered" evidence="1">
    <location>
        <begin position="1084"/>
        <end position="1140"/>
    </location>
</feature>
<feature type="region of interest" description="Disordered" evidence="1">
    <location>
        <begin position="29"/>
        <end position="78"/>
    </location>
</feature>
<feature type="region of interest" description="Disordered" evidence="1">
    <location>
        <begin position="758"/>
        <end position="790"/>
    </location>
</feature>
<evidence type="ECO:0000313" key="2">
    <source>
        <dbReference type="EMBL" id="GIQ80450.1"/>
    </source>
</evidence>
<feature type="region of interest" description="Disordered" evidence="1">
    <location>
        <begin position="1350"/>
        <end position="1391"/>
    </location>
</feature>
<feature type="compositionally biased region" description="Low complexity" evidence="1">
    <location>
        <begin position="31"/>
        <end position="45"/>
    </location>
</feature>
<accession>A0A9K3CQA0</accession>
<dbReference type="Proteomes" id="UP000265618">
    <property type="component" value="Unassembled WGS sequence"/>
</dbReference>
<feature type="region of interest" description="Disordered" evidence="1">
    <location>
        <begin position="2011"/>
        <end position="2031"/>
    </location>
</feature>
<feature type="compositionally biased region" description="Polar residues" evidence="1">
    <location>
        <begin position="354"/>
        <end position="372"/>
    </location>
</feature>
<reference evidence="2 3" key="1">
    <citation type="journal article" date="2018" name="PLoS ONE">
        <title>The draft genome of Kipferlia bialata reveals reductive genome evolution in fornicate parasites.</title>
        <authorList>
            <person name="Tanifuji G."/>
            <person name="Takabayashi S."/>
            <person name="Kume K."/>
            <person name="Takagi M."/>
            <person name="Nakayama T."/>
            <person name="Kamikawa R."/>
            <person name="Inagaki Y."/>
            <person name="Hashimoto T."/>
        </authorList>
    </citation>
    <scope>NUCLEOTIDE SEQUENCE [LARGE SCALE GENOMIC DNA]</scope>
    <source>
        <strain evidence="2">NY0173</strain>
    </source>
</reference>